<reference evidence="2" key="1">
    <citation type="journal article" date="2023" name="Nat. Plants">
        <title>Single-cell RNA sequencing provides a high-resolution roadmap for understanding the multicellular compartmentation of specialized metabolism.</title>
        <authorList>
            <person name="Sun S."/>
            <person name="Shen X."/>
            <person name="Li Y."/>
            <person name="Li Y."/>
            <person name="Wang S."/>
            <person name="Li R."/>
            <person name="Zhang H."/>
            <person name="Shen G."/>
            <person name="Guo B."/>
            <person name="Wei J."/>
            <person name="Xu J."/>
            <person name="St-Pierre B."/>
            <person name="Chen S."/>
            <person name="Sun C."/>
        </authorList>
    </citation>
    <scope>NUCLEOTIDE SEQUENCE [LARGE SCALE GENOMIC DNA]</scope>
</reference>
<comment type="caution">
    <text evidence="1">The sequence shown here is derived from an EMBL/GenBank/DDBJ whole genome shotgun (WGS) entry which is preliminary data.</text>
</comment>
<accession>A0ACC0AS95</accession>
<keyword evidence="2" id="KW-1185">Reference proteome</keyword>
<evidence type="ECO:0000313" key="1">
    <source>
        <dbReference type="EMBL" id="KAI5663611.1"/>
    </source>
</evidence>
<evidence type="ECO:0000313" key="2">
    <source>
        <dbReference type="Proteomes" id="UP001060085"/>
    </source>
</evidence>
<gene>
    <name evidence="1" type="ORF">M9H77_22934</name>
</gene>
<organism evidence="1 2">
    <name type="scientific">Catharanthus roseus</name>
    <name type="common">Madagascar periwinkle</name>
    <name type="synonym">Vinca rosea</name>
    <dbReference type="NCBI Taxonomy" id="4058"/>
    <lineage>
        <taxon>Eukaryota</taxon>
        <taxon>Viridiplantae</taxon>
        <taxon>Streptophyta</taxon>
        <taxon>Embryophyta</taxon>
        <taxon>Tracheophyta</taxon>
        <taxon>Spermatophyta</taxon>
        <taxon>Magnoliopsida</taxon>
        <taxon>eudicotyledons</taxon>
        <taxon>Gunneridae</taxon>
        <taxon>Pentapetalae</taxon>
        <taxon>asterids</taxon>
        <taxon>lamiids</taxon>
        <taxon>Gentianales</taxon>
        <taxon>Apocynaceae</taxon>
        <taxon>Rauvolfioideae</taxon>
        <taxon>Vinceae</taxon>
        <taxon>Catharanthinae</taxon>
        <taxon>Catharanthus</taxon>
    </lineage>
</organism>
<sequence length="127" mass="14756">MLCDSGYFVEGWVRRSPPARVAQGGLAGIDYRMPKLLLMTPFKDLDFCRYVLIRSNLPAAPKPFREFITCIQVIFMKLILFWHVKPLYKKYFTRMENTSTRELTGRPLLMLSKCFSLLSDDLVTRPG</sequence>
<protein>
    <submittedName>
        <fullName evidence="1">Uncharacterized protein</fullName>
    </submittedName>
</protein>
<name>A0ACC0AS95_CATRO</name>
<proteinExistence type="predicted"/>
<dbReference type="EMBL" id="CM044705">
    <property type="protein sequence ID" value="KAI5663611.1"/>
    <property type="molecule type" value="Genomic_DNA"/>
</dbReference>
<dbReference type="Proteomes" id="UP001060085">
    <property type="component" value="Linkage Group LG05"/>
</dbReference>